<evidence type="ECO:0000313" key="2">
    <source>
        <dbReference type="EMBL" id="KAH1166338.1"/>
    </source>
</evidence>
<feature type="region of interest" description="Disordered" evidence="1">
    <location>
        <begin position="131"/>
        <end position="170"/>
    </location>
</feature>
<evidence type="ECO:0000256" key="1">
    <source>
        <dbReference type="SAM" id="MobiDB-lite"/>
    </source>
</evidence>
<dbReference type="AlphaFoldDB" id="A0A9D3WTG0"/>
<evidence type="ECO:0000313" key="3">
    <source>
        <dbReference type="Proteomes" id="UP000827986"/>
    </source>
</evidence>
<comment type="caution">
    <text evidence="2">The sequence shown here is derived from an EMBL/GenBank/DDBJ whole genome shotgun (WGS) entry which is preliminary data.</text>
</comment>
<dbReference type="EMBL" id="JAHDVG010000487">
    <property type="protein sequence ID" value="KAH1166338.1"/>
    <property type="molecule type" value="Genomic_DNA"/>
</dbReference>
<name>A0A9D3WTG0_9SAUR</name>
<accession>A0A9D3WTG0</accession>
<proteinExistence type="predicted"/>
<keyword evidence="3" id="KW-1185">Reference proteome</keyword>
<reference evidence="2" key="1">
    <citation type="submission" date="2021-09" db="EMBL/GenBank/DDBJ databases">
        <title>The genome of Mauremys mutica provides insights into the evolution of semi-aquatic lifestyle.</title>
        <authorList>
            <person name="Gong S."/>
            <person name="Gao Y."/>
        </authorList>
    </citation>
    <scope>NUCLEOTIDE SEQUENCE</scope>
    <source>
        <strain evidence="2">MM-2020</strain>
        <tissue evidence="2">Muscle</tissue>
    </source>
</reference>
<gene>
    <name evidence="2" type="ORF">KIL84_015510</name>
</gene>
<dbReference type="Proteomes" id="UP000827986">
    <property type="component" value="Unassembled WGS sequence"/>
</dbReference>
<sequence>MDNSKHSQGILLDFGGYLKDPNTNEKCDSVKECIPHSCKCLKRIKAPGILYTLWDTDRIATSHTLGLGRMGCNLYHPYGIFLDIGQHSRWDYNPCTESHQTLLNTPRPKDNRCLLKQINKQIAVPAIALKDEKGGDRVGGSQQNPPARGGGCKRACERQSSNNGGRWAGR</sequence>
<protein>
    <submittedName>
        <fullName evidence="2">Uncharacterized protein</fullName>
    </submittedName>
</protein>
<organism evidence="2 3">
    <name type="scientific">Mauremys mutica</name>
    <name type="common">yellowpond turtle</name>
    <dbReference type="NCBI Taxonomy" id="74926"/>
    <lineage>
        <taxon>Eukaryota</taxon>
        <taxon>Metazoa</taxon>
        <taxon>Chordata</taxon>
        <taxon>Craniata</taxon>
        <taxon>Vertebrata</taxon>
        <taxon>Euteleostomi</taxon>
        <taxon>Archelosauria</taxon>
        <taxon>Testudinata</taxon>
        <taxon>Testudines</taxon>
        <taxon>Cryptodira</taxon>
        <taxon>Durocryptodira</taxon>
        <taxon>Testudinoidea</taxon>
        <taxon>Geoemydidae</taxon>
        <taxon>Geoemydinae</taxon>
        <taxon>Mauremys</taxon>
    </lineage>
</organism>